<keyword evidence="1" id="KW-0813">Transport</keyword>
<dbReference type="GO" id="GO:0015192">
    <property type="term" value="F:L-phenylalanine transmembrane transporter activity"/>
    <property type="evidence" value="ECO:0007669"/>
    <property type="project" value="TreeGrafter"/>
</dbReference>
<dbReference type="GO" id="GO:1903805">
    <property type="term" value="P:L-valine import across plasma membrane"/>
    <property type="evidence" value="ECO:0007669"/>
    <property type="project" value="TreeGrafter"/>
</dbReference>
<evidence type="ECO:0000259" key="4">
    <source>
        <dbReference type="PROSITE" id="PS50893"/>
    </source>
</evidence>
<dbReference type="InterPro" id="IPR051120">
    <property type="entry name" value="ABC_AA/LPS_Transport"/>
</dbReference>
<dbReference type="PANTHER" id="PTHR45772">
    <property type="entry name" value="CONSERVED COMPONENT OF ABC TRANSPORTER FOR NATURAL AMINO ACIDS-RELATED"/>
    <property type="match status" value="1"/>
</dbReference>
<dbReference type="GO" id="GO:0016887">
    <property type="term" value="F:ATP hydrolysis activity"/>
    <property type="evidence" value="ECO:0007669"/>
    <property type="project" value="InterPro"/>
</dbReference>
<feature type="domain" description="ABC transporter" evidence="4">
    <location>
        <begin position="10"/>
        <end position="242"/>
    </location>
</feature>
<evidence type="ECO:0000256" key="1">
    <source>
        <dbReference type="ARBA" id="ARBA00022448"/>
    </source>
</evidence>
<evidence type="ECO:0000313" key="5">
    <source>
        <dbReference type="EMBL" id="MBB3808053.1"/>
    </source>
</evidence>
<accession>A0A7W6EE58</accession>
<dbReference type="CDD" id="cd03219">
    <property type="entry name" value="ABC_Mj1267_LivG_branched"/>
    <property type="match status" value="1"/>
</dbReference>
<dbReference type="RefSeq" id="WP_183750101.1">
    <property type="nucleotide sequence ID" value="NZ_JACICC010000001.1"/>
</dbReference>
<evidence type="ECO:0000256" key="2">
    <source>
        <dbReference type="ARBA" id="ARBA00022741"/>
    </source>
</evidence>
<dbReference type="Pfam" id="PF00005">
    <property type="entry name" value="ABC_tran"/>
    <property type="match status" value="1"/>
</dbReference>
<evidence type="ECO:0000313" key="6">
    <source>
        <dbReference type="Proteomes" id="UP000537592"/>
    </source>
</evidence>
<dbReference type="GO" id="GO:0005886">
    <property type="term" value="C:plasma membrane"/>
    <property type="evidence" value="ECO:0007669"/>
    <property type="project" value="TreeGrafter"/>
</dbReference>
<gene>
    <name evidence="5" type="ORF">FHS81_000107</name>
</gene>
<reference evidence="5 6" key="1">
    <citation type="submission" date="2020-08" db="EMBL/GenBank/DDBJ databases">
        <title>Genomic Encyclopedia of Type Strains, Phase IV (KMG-IV): sequencing the most valuable type-strain genomes for metagenomic binning, comparative biology and taxonomic classification.</title>
        <authorList>
            <person name="Goeker M."/>
        </authorList>
    </citation>
    <scope>NUCLEOTIDE SEQUENCE [LARGE SCALE GENOMIC DNA]</scope>
    <source>
        <strain evidence="5 6">DSM 28760</strain>
    </source>
</reference>
<dbReference type="PANTHER" id="PTHR45772:SF7">
    <property type="entry name" value="AMINO ACID ABC TRANSPORTER ATP-BINDING PROTEIN"/>
    <property type="match status" value="1"/>
</dbReference>
<evidence type="ECO:0000256" key="3">
    <source>
        <dbReference type="ARBA" id="ARBA00022840"/>
    </source>
</evidence>
<dbReference type="GO" id="GO:1903806">
    <property type="term" value="P:L-isoleucine import across plasma membrane"/>
    <property type="evidence" value="ECO:0007669"/>
    <property type="project" value="TreeGrafter"/>
</dbReference>
<dbReference type="SUPFAM" id="SSF52540">
    <property type="entry name" value="P-loop containing nucleoside triphosphate hydrolases"/>
    <property type="match status" value="1"/>
</dbReference>
<dbReference type="PROSITE" id="PS50893">
    <property type="entry name" value="ABC_TRANSPORTER_2"/>
    <property type="match status" value="1"/>
</dbReference>
<dbReference type="GO" id="GO:0015808">
    <property type="term" value="P:L-alanine transport"/>
    <property type="evidence" value="ECO:0007669"/>
    <property type="project" value="TreeGrafter"/>
</dbReference>
<comment type="caution">
    <text evidence="5">The sequence shown here is derived from an EMBL/GenBank/DDBJ whole genome shotgun (WGS) entry which is preliminary data.</text>
</comment>
<dbReference type="AlphaFoldDB" id="A0A7W6EE58"/>
<dbReference type="GO" id="GO:0042941">
    <property type="term" value="P:D-alanine transmembrane transport"/>
    <property type="evidence" value="ECO:0007669"/>
    <property type="project" value="TreeGrafter"/>
</dbReference>
<name>A0A7W6EE58_9HYPH</name>
<dbReference type="Pfam" id="PF12399">
    <property type="entry name" value="BCA_ABC_TP_C"/>
    <property type="match status" value="1"/>
</dbReference>
<dbReference type="InterPro" id="IPR027417">
    <property type="entry name" value="P-loop_NTPase"/>
</dbReference>
<dbReference type="GO" id="GO:0005304">
    <property type="term" value="F:L-valine transmembrane transporter activity"/>
    <property type="evidence" value="ECO:0007669"/>
    <property type="project" value="TreeGrafter"/>
</dbReference>
<protein>
    <submittedName>
        <fullName evidence="5">Branched-chain amino acid transport system ATP-binding protein</fullName>
    </submittedName>
</protein>
<organism evidence="5 6">
    <name type="scientific">Pseudochelatococcus contaminans</name>
    <dbReference type="NCBI Taxonomy" id="1538103"/>
    <lineage>
        <taxon>Bacteria</taxon>
        <taxon>Pseudomonadati</taxon>
        <taxon>Pseudomonadota</taxon>
        <taxon>Alphaproteobacteria</taxon>
        <taxon>Hyphomicrobiales</taxon>
        <taxon>Chelatococcaceae</taxon>
        <taxon>Pseudochelatococcus</taxon>
    </lineage>
</organism>
<dbReference type="EMBL" id="JACICC010000001">
    <property type="protein sequence ID" value="MBB3808053.1"/>
    <property type="molecule type" value="Genomic_DNA"/>
</dbReference>
<dbReference type="InterPro" id="IPR003439">
    <property type="entry name" value="ABC_transporter-like_ATP-bd"/>
</dbReference>
<dbReference type="InterPro" id="IPR032823">
    <property type="entry name" value="BCA_ABC_TP_C"/>
</dbReference>
<dbReference type="Proteomes" id="UP000537592">
    <property type="component" value="Unassembled WGS sequence"/>
</dbReference>
<proteinExistence type="predicted"/>
<dbReference type="Gene3D" id="3.40.50.300">
    <property type="entry name" value="P-loop containing nucleotide triphosphate hydrolases"/>
    <property type="match status" value="1"/>
</dbReference>
<dbReference type="SMART" id="SM00382">
    <property type="entry name" value="AAA"/>
    <property type="match status" value="1"/>
</dbReference>
<sequence length="248" mass="26526">MANVASAPLLQVDAITMIFGGIVAIDNLSLDVKQGQILALMGPNGAGKTTTFHVIAGVHKPTLGCILFQGQDITALRPDARCRAGVARTFQITQPFEQLSVAENIMVGARPYHSSMAELRKASEAYAHKVGLGDKLNTLAKGLSTGQRKRLELARAMATRPKLLLMDEVTGGVDMKSIPGLIDLVKTLRADGLTIVLIEHNMRVINELADEAVFMNRGARMVSGTPHEVATNPAVVELYLGESADHGH</sequence>
<dbReference type="GO" id="GO:0015188">
    <property type="term" value="F:L-isoleucine transmembrane transporter activity"/>
    <property type="evidence" value="ECO:0007669"/>
    <property type="project" value="TreeGrafter"/>
</dbReference>
<keyword evidence="6" id="KW-1185">Reference proteome</keyword>
<dbReference type="InterPro" id="IPR003593">
    <property type="entry name" value="AAA+_ATPase"/>
</dbReference>
<keyword evidence="2" id="KW-0547">Nucleotide-binding</keyword>
<dbReference type="GO" id="GO:0005524">
    <property type="term" value="F:ATP binding"/>
    <property type="evidence" value="ECO:0007669"/>
    <property type="project" value="UniProtKB-KW"/>
</dbReference>
<keyword evidence="3 5" id="KW-0067">ATP-binding</keyword>